<dbReference type="PATRIC" id="fig|1232683.4.peg.1125"/>
<gene>
    <name evidence="1" type="ORF">ADIMK_1135</name>
</gene>
<organism evidence="1 2">
    <name type="scientific">Marinobacterium lacunae</name>
    <dbReference type="NCBI Taxonomy" id="1232683"/>
    <lineage>
        <taxon>Bacteria</taxon>
        <taxon>Pseudomonadati</taxon>
        <taxon>Pseudomonadota</taxon>
        <taxon>Gammaproteobacteria</taxon>
        <taxon>Oceanospirillales</taxon>
        <taxon>Oceanospirillaceae</taxon>
        <taxon>Marinobacterium</taxon>
    </lineage>
</organism>
<dbReference type="NCBIfam" id="TIGR02547">
    <property type="entry name" value="casA_cse1"/>
    <property type="match status" value="1"/>
</dbReference>
<protein>
    <submittedName>
        <fullName evidence="1">CRISPR-associated protein, Cse1 family</fullName>
    </submittedName>
</protein>
<keyword evidence="2" id="KW-1185">Reference proteome</keyword>
<comment type="caution">
    <text evidence="1">The sequence shown here is derived from an EMBL/GenBank/DDBJ whole genome shotgun (WGS) entry which is preliminary data.</text>
</comment>
<proteinExistence type="predicted"/>
<dbReference type="RefSeq" id="WP_036184789.1">
    <property type="nucleotide sequence ID" value="NZ_JMQN01000015.1"/>
</dbReference>
<sequence length="531" mass="60032">MNLLTDPWLSYRLTDGSERDLPLAEALADPHVVDFALPRADFHGAAYQLAIGVLQTAMAPGNVHQWNMLYQQPPALDTLQQAISRISHAFELEGEGPRFMQDFDALADAKPAPISGLLIEAPGENTVKQNTDLFIKRGLGDALSPGMAALALFTLQINAPSGGQGHRTGLRGGGPLTTLVLPHENDVSLWQKLWLNVLDRDAFRYDDPDLHSPLIFPWLGPTKISKAKGTEIYHNEAHPLTMYWAMPRRIRLIFEDEAGICGLGLKPTGRICRQLRTVNYGNNYAGTWGHPLTHYRFNPKKPDEDHLSSKGQPGGIQYKQWHSLAYTDREGGSLPAKVVSRYLEDLAPFFSFDWGEVPRLWVFGYDMDNMKARGWYSNEFPLIRLDPDQRDRQLLVLRDMQSLATEVLWQCRTAVKSAWFEKPSEAKGDTSQIDLQFWQRTQAAFFTLVRELLSSAEDLPPEAANRWLGALKRTAQDIFDELGLESLAPDRNMARKIKARRNLTGWLAGSKRIKAYRAEYRLDSLIKEENR</sequence>
<evidence type="ECO:0000313" key="1">
    <source>
        <dbReference type="EMBL" id="KEA64682.1"/>
    </source>
</evidence>
<dbReference type="AlphaFoldDB" id="A0A081G1M7"/>
<dbReference type="InterPro" id="IPR013381">
    <property type="entry name" value="CRISPR-assoc_prot_Cse1"/>
</dbReference>
<name>A0A081G1M7_9GAMM</name>
<dbReference type="Pfam" id="PF09481">
    <property type="entry name" value="CRISPR_Cse1"/>
    <property type="match status" value="1"/>
</dbReference>
<dbReference type="Proteomes" id="UP000028252">
    <property type="component" value="Unassembled WGS sequence"/>
</dbReference>
<dbReference type="eggNOG" id="ENOG502Z880">
    <property type="taxonomic scope" value="Bacteria"/>
</dbReference>
<dbReference type="EMBL" id="JMQN01000015">
    <property type="protein sequence ID" value="KEA64682.1"/>
    <property type="molecule type" value="Genomic_DNA"/>
</dbReference>
<reference evidence="1 2" key="1">
    <citation type="submission" date="2014-04" db="EMBL/GenBank/DDBJ databases">
        <title>Marinobacterium kochiensis sp. nov., isolated from sediment sample collected from Kochi backwaters in Kerala, India.</title>
        <authorList>
            <person name="Singh A."/>
            <person name="Pinnaka A.K."/>
        </authorList>
    </citation>
    <scope>NUCLEOTIDE SEQUENCE [LARGE SCALE GENOMIC DNA]</scope>
    <source>
        <strain evidence="1 2">AK27</strain>
    </source>
</reference>
<dbReference type="STRING" id="1232683.ADIMK_1135"/>
<dbReference type="OrthoDB" id="5392377at2"/>
<dbReference type="CDD" id="cd09729">
    <property type="entry name" value="Cse1_I-E"/>
    <property type="match status" value="1"/>
</dbReference>
<evidence type="ECO:0000313" key="2">
    <source>
        <dbReference type="Proteomes" id="UP000028252"/>
    </source>
</evidence>
<accession>A0A081G1M7</accession>